<accession>L7M181</accession>
<evidence type="ECO:0000256" key="4">
    <source>
        <dbReference type="ARBA" id="ARBA00022801"/>
    </source>
</evidence>
<comment type="similarity">
    <text evidence="2">Belongs to the sulfatase family.</text>
</comment>
<name>L7M181_RHIPC</name>
<dbReference type="InterPro" id="IPR000917">
    <property type="entry name" value="Sulfatase_N"/>
</dbReference>
<dbReference type="InterPro" id="IPR050738">
    <property type="entry name" value="Sulfatase"/>
</dbReference>
<evidence type="ECO:0000259" key="7">
    <source>
        <dbReference type="Pfam" id="PF00884"/>
    </source>
</evidence>
<dbReference type="EMBL" id="GACK01007427">
    <property type="protein sequence ID" value="JAA57607.1"/>
    <property type="molecule type" value="mRNA"/>
</dbReference>
<reference evidence="8" key="2">
    <citation type="journal article" date="2015" name="J. Proteomics">
        <title>Sexual differences in the sialomes of the zebra tick, Rhipicephalus pulchellus.</title>
        <authorList>
            <person name="Tan A.W."/>
            <person name="Francischetti I.M."/>
            <person name="Slovak M."/>
            <person name="Kini R.M."/>
            <person name="Ribeiro J.M."/>
        </authorList>
    </citation>
    <scope>NUCLEOTIDE SEQUENCE</scope>
    <source>
        <tissue evidence="8">Salivary gland</tissue>
    </source>
</reference>
<protein>
    <submittedName>
        <fullName evidence="8">Putative steroid sulfatase strongylocentrotus purpuratus: similar to steroid sulfatase</fullName>
    </submittedName>
</protein>
<dbReference type="GO" id="GO:0004065">
    <property type="term" value="F:arylsulfatase activity"/>
    <property type="evidence" value="ECO:0007669"/>
    <property type="project" value="TreeGrafter"/>
</dbReference>
<evidence type="ECO:0000256" key="1">
    <source>
        <dbReference type="ARBA" id="ARBA00001913"/>
    </source>
</evidence>
<evidence type="ECO:0000256" key="2">
    <source>
        <dbReference type="ARBA" id="ARBA00008779"/>
    </source>
</evidence>
<evidence type="ECO:0000256" key="5">
    <source>
        <dbReference type="ARBA" id="ARBA00022837"/>
    </source>
</evidence>
<evidence type="ECO:0000313" key="8">
    <source>
        <dbReference type="EMBL" id="JAA57607.1"/>
    </source>
</evidence>
<feature type="chain" id="PRO_5003981045" evidence="6">
    <location>
        <begin position="26"/>
        <end position="575"/>
    </location>
</feature>
<dbReference type="PANTHER" id="PTHR42693:SF49">
    <property type="entry name" value="SULFATASE N-TERMINAL DOMAIN-CONTAINING PROTEIN"/>
    <property type="match status" value="1"/>
</dbReference>
<dbReference type="Gene3D" id="3.30.1120.10">
    <property type="match status" value="1"/>
</dbReference>
<dbReference type="Gene3D" id="1.10.287.550">
    <property type="entry name" value="Helix hairpin bin"/>
    <property type="match status" value="1"/>
</dbReference>
<keyword evidence="6" id="KW-0732">Signal</keyword>
<keyword evidence="4" id="KW-0378">Hydrolase</keyword>
<dbReference type="PROSITE" id="PS00149">
    <property type="entry name" value="SULFATASE_2"/>
    <property type="match status" value="1"/>
</dbReference>
<dbReference type="Pfam" id="PF14707">
    <property type="entry name" value="Sulfatase_C"/>
    <property type="match status" value="1"/>
</dbReference>
<dbReference type="Gene3D" id="3.40.720.10">
    <property type="entry name" value="Alkaline Phosphatase, subunit A"/>
    <property type="match status" value="1"/>
</dbReference>
<comment type="cofactor">
    <cofactor evidence="1">
        <name>Ca(2+)</name>
        <dbReference type="ChEBI" id="CHEBI:29108"/>
    </cofactor>
</comment>
<sequence>MPSLLRLRLPAWLLLLLSVVVAAYAAPRRPNIVVLLADDLGYGDVGCFGNTTISTPNIDRLAQNGAVLTQHTAAAAVCTPSRAALLTGRYPVRSGMESYFKNKVFIIIAASGGLPTNETTFAKVLQQQGYSTGFIGKWHLGLYCTSKDDPCHHPLRHGFDYFYGLPLTNLKDFGDDDGSVVTTYFPNIFRFCYTAMALSAAFSYKLLRSGRPIAASFIFVLFFVDPAALLFFVKSIPTLNGVVMRNFDVVEQPVRLPGMTQRLVAESQRFVRSAVAEGKPFLLFLSFIHVHTALFSHPFFVGKSVHGRYGDNVEELDWAIGKVTELLQETDQTNNTFVYFTSDNGAHVQEVGIHGEREGGYNGVFRGGKTMGGWEGGIRVPTVVSWPGHVPNGLKIEASTSQLDMMPTLLAVAGAETPQDRVIDGSNILPLLRKESVAASHEFLFHYCGIRIHAVRYTPRDGSGTWKVHFMSPNPALCTYVCHCYGSYVLRHDPPLVFRLDSDPSESRPLSERDDPHVARVREAAAEAVAKHEASLPLVPQQFDLYHSVWRPWLQPCCSYPFCSCRENYTLADTL</sequence>
<proteinExistence type="evidence at transcript level"/>
<dbReference type="PANTHER" id="PTHR42693">
    <property type="entry name" value="ARYLSULFATASE FAMILY MEMBER"/>
    <property type="match status" value="1"/>
</dbReference>
<dbReference type="PROSITE" id="PS00523">
    <property type="entry name" value="SULFATASE_1"/>
    <property type="match status" value="1"/>
</dbReference>
<dbReference type="GO" id="GO:0046872">
    <property type="term" value="F:metal ion binding"/>
    <property type="evidence" value="ECO:0007669"/>
    <property type="project" value="UniProtKB-KW"/>
</dbReference>
<dbReference type="InterPro" id="IPR024607">
    <property type="entry name" value="Sulfatase_CS"/>
</dbReference>
<feature type="signal peptide" evidence="6">
    <location>
        <begin position="1"/>
        <end position="25"/>
    </location>
</feature>
<organism evidence="8">
    <name type="scientific">Rhipicephalus pulchellus</name>
    <name type="common">Yellow backed tick</name>
    <name type="synonym">Dermacentor pulchellus</name>
    <dbReference type="NCBI Taxonomy" id="72859"/>
    <lineage>
        <taxon>Eukaryota</taxon>
        <taxon>Metazoa</taxon>
        <taxon>Ecdysozoa</taxon>
        <taxon>Arthropoda</taxon>
        <taxon>Chelicerata</taxon>
        <taxon>Arachnida</taxon>
        <taxon>Acari</taxon>
        <taxon>Parasitiformes</taxon>
        <taxon>Ixodida</taxon>
        <taxon>Ixodoidea</taxon>
        <taxon>Ixodidae</taxon>
        <taxon>Rhipicephalinae</taxon>
        <taxon>Rhipicephalus</taxon>
        <taxon>Rhipicephalus</taxon>
    </lineage>
</organism>
<evidence type="ECO:0000256" key="6">
    <source>
        <dbReference type="SAM" id="SignalP"/>
    </source>
</evidence>
<dbReference type="InterPro" id="IPR017850">
    <property type="entry name" value="Alkaline_phosphatase_core_sf"/>
</dbReference>
<dbReference type="SUPFAM" id="SSF53649">
    <property type="entry name" value="Alkaline phosphatase-like"/>
    <property type="match status" value="1"/>
</dbReference>
<dbReference type="Pfam" id="PF00884">
    <property type="entry name" value="Sulfatase"/>
    <property type="match status" value="1"/>
</dbReference>
<keyword evidence="3" id="KW-0479">Metal-binding</keyword>
<evidence type="ECO:0000256" key="3">
    <source>
        <dbReference type="ARBA" id="ARBA00022723"/>
    </source>
</evidence>
<keyword evidence="5" id="KW-0106">Calcium</keyword>
<feature type="domain" description="Sulfatase N-terminal" evidence="7">
    <location>
        <begin position="30"/>
        <end position="415"/>
    </location>
</feature>
<reference evidence="8" key="1">
    <citation type="submission" date="2012-11" db="EMBL/GenBank/DDBJ databases">
        <authorList>
            <person name="Lucero-Rivera Y.E."/>
            <person name="Tovar-Ramirez D."/>
        </authorList>
    </citation>
    <scope>NUCLEOTIDE SEQUENCE</scope>
    <source>
        <tissue evidence="8">Salivary gland</tissue>
    </source>
</reference>
<dbReference type="AlphaFoldDB" id="L7M181"/>